<dbReference type="EMBL" id="GDHC01012478">
    <property type="protein sequence ID" value="JAQ06151.1"/>
    <property type="molecule type" value="Transcribed_RNA"/>
</dbReference>
<dbReference type="AlphaFoldDB" id="A0A146LD82"/>
<organism evidence="2">
    <name type="scientific">Lygus hesperus</name>
    <name type="common">Western plant bug</name>
    <dbReference type="NCBI Taxonomy" id="30085"/>
    <lineage>
        <taxon>Eukaryota</taxon>
        <taxon>Metazoa</taxon>
        <taxon>Ecdysozoa</taxon>
        <taxon>Arthropoda</taxon>
        <taxon>Hexapoda</taxon>
        <taxon>Insecta</taxon>
        <taxon>Pterygota</taxon>
        <taxon>Neoptera</taxon>
        <taxon>Paraneoptera</taxon>
        <taxon>Hemiptera</taxon>
        <taxon>Heteroptera</taxon>
        <taxon>Panheteroptera</taxon>
        <taxon>Cimicomorpha</taxon>
        <taxon>Miridae</taxon>
        <taxon>Mirini</taxon>
        <taxon>Lygus</taxon>
    </lineage>
</organism>
<sequence>MAITEEVCAMKNNISGSNVTNRDSSVKKNNTRATSAPSIRKVKESKIIRNGRGCEESNNDPDLIITRGLKEILAEHLASRQKAELRRKKQDDSDNNNSKTKGPNFIVCYLCGRQFGSSSIRIHRPQCYLKTMIA</sequence>
<feature type="region of interest" description="Disordered" evidence="1">
    <location>
        <begin position="80"/>
        <end position="101"/>
    </location>
</feature>
<protein>
    <submittedName>
        <fullName evidence="2">Zinc finger protein 474</fullName>
    </submittedName>
</protein>
<evidence type="ECO:0000256" key="1">
    <source>
        <dbReference type="SAM" id="MobiDB-lite"/>
    </source>
</evidence>
<dbReference type="Pfam" id="PF13913">
    <property type="entry name" value="zf-C2HC_2"/>
    <property type="match status" value="1"/>
</dbReference>
<name>A0A146LD82_LYGHE</name>
<feature type="region of interest" description="Disordered" evidence="1">
    <location>
        <begin position="14"/>
        <end position="42"/>
    </location>
</feature>
<accession>A0A146LD82</accession>
<reference evidence="2" key="1">
    <citation type="journal article" date="2016" name="Gigascience">
        <title>De novo construction of an expanded transcriptome assembly for the western tarnished plant bug, Lygus hesperus.</title>
        <authorList>
            <person name="Tassone E.E."/>
            <person name="Geib S.M."/>
            <person name="Hall B."/>
            <person name="Fabrick J.A."/>
            <person name="Brent C.S."/>
            <person name="Hull J.J."/>
        </authorList>
    </citation>
    <scope>NUCLEOTIDE SEQUENCE</scope>
</reference>
<feature type="compositionally biased region" description="Polar residues" evidence="1">
    <location>
        <begin position="14"/>
        <end position="37"/>
    </location>
</feature>
<gene>
    <name evidence="2" type="primary">ZNF474</name>
    <name evidence="2" type="ORF">g.93799</name>
</gene>
<proteinExistence type="predicted"/>
<evidence type="ECO:0000313" key="2">
    <source>
        <dbReference type="EMBL" id="JAQ06151.1"/>
    </source>
</evidence>
<feature type="compositionally biased region" description="Basic and acidic residues" evidence="1">
    <location>
        <begin position="80"/>
        <end position="92"/>
    </location>
</feature>